<evidence type="ECO:0000313" key="2">
    <source>
        <dbReference type="Proteomes" id="UP000235965"/>
    </source>
</evidence>
<organism evidence="1 2">
    <name type="scientific">Cryptotermes secundus</name>
    <dbReference type="NCBI Taxonomy" id="105785"/>
    <lineage>
        <taxon>Eukaryota</taxon>
        <taxon>Metazoa</taxon>
        <taxon>Ecdysozoa</taxon>
        <taxon>Arthropoda</taxon>
        <taxon>Hexapoda</taxon>
        <taxon>Insecta</taxon>
        <taxon>Pterygota</taxon>
        <taxon>Neoptera</taxon>
        <taxon>Polyneoptera</taxon>
        <taxon>Dictyoptera</taxon>
        <taxon>Blattodea</taxon>
        <taxon>Blattoidea</taxon>
        <taxon>Termitoidae</taxon>
        <taxon>Kalotermitidae</taxon>
        <taxon>Cryptotermitinae</taxon>
        <taxon>Cryptotermes</taxon>
    </lineage>
</organism>
<proteinExistence type="predicted"/>
<dbReference type="InParanoid" id="A0A2J7Q1P8"/>
<evidence type="ECO:0000313" key="1">
    <source>
        <dbReference type="EMBL" id="PNF22511.1"/>
    </source>
</evidence>
<reference evidence="1 2" key="1">
    <citation type="submission" date="2017-12" db="EMBL/GenBank/DDBJ databases">
        <title>Hemimetabolous genomes reveal molecular basis of termite eusociality.</title>
        <authorList>
            <person name="Harrison M.C."/>
            <person name="Jongepier E."/>
            <person name="Robertson H.M."/>
            <person name="Arning N."/>
            <person name="Bitard-Feildel T."/>
            <person name="Chao H."/>
            <person name="Childers C.P."/>
            <person name="Dinh H."/>
            <person name="Doddapaneni H."/>
            <person name="Dugan S."/>
            <person name="Gowin J."/>
            <person name="Greiner C."/>
            <person name="Han Y."/>
            <person name="Hu H."/>
            <person name="Hughes D.S.T."/>
            <person name="Huylmans A.-K."/>
            <person name="Kemena C."/>
            <person name="Kremer L.P.M."/>
            <person name="Lee S.L."/>
            <person name="Lopez-Ezquerra A."/>
            <person name="Mallet L."/>
            <person name="Monroy-Kuhn J.M."/>
            <person name="Moser A."/>
            <person name="Murali S.C."/>
            <person name="Muzny D.M."/>
            <person name="Otani S."/>
            <person name="Piulachs M.-D."/>
            <person name="Poelchau M."/>
            <person name="Qu J."/>
            <person name="Schaub F."/>
            <person name="Wada-Katsumata A."/>
            <person name="Worley K.C."/>
            <person name="Xie Q."/>
            <person name="Ylla G."/>
            <person name="Poulsen M."/>
            <person name="Gibbs R.A."/>
            <person name="Schal C."/>
            <person name="Richards S."/>
            <person name="Belles X."/>
            <person name="Korb J."/>
            <person name="Bornberg-Bauer E."/>
        </authorList>
    </citation>
    <scope>NUCLEOTIDE SEQUENCE [LARGE SCALE GENOMIC DNA]</scope>
    <source>
        <tissue evidence="1">Whole body</tissue>
    </source>
</reference>
<dbReference type="AlphaFoldDB" id="A0A2J7Q1P8"/>
<dbReference type="EMBL" id="NEVH01019388">
    <property type="protein sequence ID" value="PNF22511.1"/>
    <property type="molecule type" value="Genomic_DNA"/>
</dbReference>
<keyword evidence="2" id="KW-1185">Reference proteome</keyword>
<gene>
    <name evidence="1" type="ORF">B7P43_G14376</name>
</gene>
<sequence>MESVSKCQIKKKNRHVRECSKGTILEGPCKNIVKREEKKKRLHKKKKREYDKQELIELEHLRSSKT</sequence>
<name>A0A2J7Q1P8_9NEOP</name>
<comment type="caution">
    <text evidence="1">The sequence shown here is derived from an EMBL/GenBank/DDBJ whole genome shotgun (WGS) entry which is preliminary data.</text>
</comment>
<accession>A0A2J7Q1P8</accession>
<protein>
    <submittedName>
        <fullName evidence="1">Uncharacterized protein</fullName>
    </submittedName>
</protein>
<dbReference type="Proteomes" id="UP000235965">
    <property type="component" value="Unassembled WGS sequence"/>
</dbReference>